<evidence type="ECO:0000313" key="2">
    <source>
        <dbReference type="EMBL" id="MDA0639862.1"/>
    </source>
</evidence>
<protein>
    <recommendedName>
        <fullName evidence="4">Secreted protein</fullName>
    </recommendedName>
</protein>
<evidence type="ECO:0008006" key="4">
    <source>
        <dbReference type="Google" id="ProtNLM"/>
    </source>
</evidence>
<evidence type="ECO:0000313" key="3">
    <source>
        <dbReference type="Proteomes" id="UP001212498"/>
    </source>
</evidence>
<organism evidence="2 3">
    <name type="scientific">Nonomuraea ferruginea</name>
    <dbReference type="NCBI Taxonomy" id="46174"/>
    <lineage>
        <taxon>Bacteria</taxon>
        <taxon>Bacillati</taxon>
        <taxon>Actinomycetota</taxon>
        <taxon>Actinomycetes</taxon>
        <taxon>Streptosporangiales</taxon>
        <taxon>Streptosporangiaceae</taxon>
        <taxon>Nonomuraea</taxon>
    </lineage>
</organism>
<feature type="region of interest" description="Disordered" evidence="1">
    <location>
        <begin position="224"/>
        <end position="249"/>
    </location>
</feature>
<keyword evidence="3" id="KW-1185">Reference proteome</keyword>
<dbReference type="EMBL" id="JAPNUD010000007">
    <property type="protein sequence ID" value="MDA0639862.1"/>
    <property type="molecule type" value="Genomic_DNA"/>
</dbReference>
<feature type="compositionally biased region" description="Basic and acidic residues" evidence="1">
    <location>
        <begin position="230"/>
        <end position="241"/>
    </location>
</feature>
<dbReference type="RefSeq" id="WP_271275280.1">
    <property type="nucleotide sequence ID" value="NZ_BAABFD010000004.1"/>
</dbReference>
<accession>A0ABT4SRS0</accession>
<dbReference type="Proteomes" id="UP001212498">
    <property type="component" value="Unassembled WGS sequence"/>
</dbReference>
<name>A0ABT4SRS0_9ACTN</name>
<reference evidence="2 3" key="1">
    <citation type="submission" date="2022-11" db="EMBL/GenBank/DDBJ databases">
        <title>Nonomuraea corallina sp. nov., a new species of the genus Nonomuraea isolated from sea side sediment in Thai sea.</title>
        <authorList>
            <person name="Ngamcharungchit C."/>
            <person name="Matsumoto A."/>
            <person name="Suriyachadkun C."/>
            <person name="Panbangred W."/>
            <person name="Inahashi Y."/>
            <person name="Intra B."/>
        </authorList>
    </citation>
    <scope>NUCLEOTIDE SEQUENCE [LARGE SCALE GENOMIC DNA]</scope>
    <source>
        <strain evidence="2 3">DSM 43553</strain>
    </source>
</reference>
<comment type="caution">
    <text evidence="2">The sequence shown here is derived from an EMBL/GenBank/DDBJ whole genome shotgun (WGS) entry which is preliminary data.</text>
</comment>
<gene>
    <name evidence="2" type="ORF">OUY24_04465</name>
</gene>
<proteinExistence type="predicted"/>
<evidence type="ECO:0000256" key="1">
    <source>
        <dbReference type="SAM" id="MobiDB-lite"/>
    </source>
</evidence>
<sequence>MAMTASEMVLAGLSAVVVVAVVGWRGLVRARLRAEVRSRRAALRSRSGTARYFFDRERGRWRPELDAAMAGKLEELDRREAEVGALAAGDPGLGDVASRLGGDYESFGNLVRALSECEAAASGPHPDIDELLPERASSEAVAALRSRWDGLEERRVRLVHRIRDSSPDAWAKLASSATSLGADCMRLTADVTRAWERMFPDRAAARAAEEQAVFEHILDDIARRGRATTRRPDRSRAHVSDPRQYGDQA</sequence>